<keyword evidence="1" id="KW-0472">Membrane</keyword>
<evidence type="ECO:0000256" key="1">
    <source>
        <dbReference type="SAM" id="Phobius"/>
    </source>
</evidence>
<keyword evidence="4" id="KW-1185">Reference proteome</keyword>
<dbReference type="Proteomes" id="UP001642409">
    <property type="component" value="Unassembled WGS sequence"/>
</dbReference>
<sequence>MTHSTATIQQYTQRNKQINIQEKAGISFQTGPVSWFQLLEKGGKEQIFFTIFLIVLILLNLFSHTSFSGNPKYSENFQIDISRDFKSKTTKIKNIVASVVYQNCSVIIWS</sequence>
<dbReference type="EMBL" id="CAXDID020000165">
    <property type="protein sequence ID" value="CAL6045744.1"/>
    <property type="molecule type" value="Genomic_DNA"/>
</dbReference>
<name>A0AA86QV26_9EUKA</name>
<protein>
    <submittedName>
        <fullName evidence="3">Hypothetical_protein</fullName>
    </submittedName>
</protein>
<comment type="caution">
    <text evidence="2">The sequence shown here is derived from an EMBL/GenBank/DDBJ whole genome shotgun (WGS) entry which is preliminary data.</text>
</comment>
<keyword evidence="1" id="KW-1133">Transmembrane helix</keyword>
<organism evidence="2">
    <name type="scientific">Hexamita inflata</name>
    <dbReference type="NCBI Taxonomy" id="28002"/>
    <lineage>
        <taxon>Eukaryota</taxon>
        <taxon>Metamonada</taxon>
        <taxon>Diplomonadida</taxon>
        <taxon>Hexamitidae</taxon>
        <taxon>Hexamitinae</taxon>
        <taxon>Hexamita</taxon>
    </lineage>
</organism>
<dbReference type="EMBL" id="CATOUU010000981">
    <property type="protein sequence ID" value="CAI9964703.1"/>
    <property type="molecule type" value="Genomic_DNA"/>
</dbReference>
<evidence type="ECO:0000313" key="2">
    <source>
        <dbReference type="EMBL" id="CAI9964703.1"/>
    </source>
</evidence>
<evidence type="ECO:0000313" key="3">
    <source>
        <dbReference type="EMBL" id="CAL6045744.1"/>
    </source>
</evidence>
<keyword evidence="1" id="KW-0812">Transmembrane</keyword>
<reference evidence="2" key="1">
    <citation type="submission" date="2023-06" db="EMBL/GenBank/DDBJ databases">
        <authorList>
            <person name="Kurt Z."/>
        </authorList>
    </citation>
    <scope>NUCLEOTIDE SEQUENCE</scope>
</reference>
<reference evidence="3 4" key="2">
    <citation type="submission" date="2024-07" db="EMBL/GenBank/DDBJ databases">
        <authorList>
            <person name="Akdeniz Z."/>
        </authorList>
    </citation>
    <scope>NUCLEOTIDE SEQUENCE [LARGE SCALE GENOMIC DNA]</scope>
</reference>
<accession>A0AA86QV26</accession>
<dbReference type="AlphaFoldDB" id="A0AA86QV26"/>
<gene>
    <name evidence="3" type="ORF">HINF_LOCUS41332</name>
    <name evidence="2" type="ORF">HINF_LOCUS52348</name>
</gene>
<proteinExistence type="predicted"/>
<evidence type="ECO:0000313" key="4">
    <source>
        <dbReference type="Proteomes" id="UP001642409"/>
    </source>
</evidence>
<feature type="transmembrane region" description="Helical" evidence="1">
    <location>
        <begin position="46"/>
        <end position="63"/>
    </location>
</feature>